<reference evidence="2 3" key="1">
    <citation type="submission" date="2008-07" db="EMBL/GenBank/DDBJ databases">
        <authorList>
            <person name="El-Sayed N."/>
            <person name="Caler E."/>
            <person name="Inman J."/>
            <person name="Amedeo P."/>
            <person name="Hass B."/>
            <person name="Wortman J."/>
        </authorList>
    </citation>
    <scope>NUCLEOTIDE SEQUENCE [LARGE SCALE GENOMIC DNA]</scope>
    <source>
        <strain evidence="3">ATCC 50983 / TXsc</strain>
    </source>
</reference>
<gene>
    <name evidence="2" type="ORF">Pmar_PMAR009498</name>
</gene>
<evidence type="ECO:0000256" key="1">
    <source>
        <dbReference type="SAM" id="MobiDB-lite"/>
    </source>
</evidence>
<keyword evidence="3" id="KW-1185">Reference proteome</keyword>
<organism evidence="3">
    <name type="scientific">Perkinsus marinus (strain ATCC 50983 / TXsc)</name>
    <dbReference type="NCBI Taxonomy" id="423536"/>
    <lineage>
        <taxon>Eukaryota</taxon>
        <taxon>Sar</taxon>
        <taxon>Alveolata</taxon>
        <taxon>Perkinsozoa</taxon>
        <taxon>Perkinsea</taxon>
        <taxon>Perkinsida</taxon>
        <taxon>Perkinsidae</taxon>
        <taxon>Perkinsus</taxon>
    </lineage>
</organism>
<dbReference type="RefSeq" id="XP_002774808.1">
    <property type="nucleotide sequence ID" value="XM_002774762.1"/>
</dbReference>
<dbReference type="Proteomes" id="UP000007800">
    <property type="component" value="Unassembled WGS sequence"/>
</dbReference>
<dbReference type="AlphaFoldDB" id="C5L9G9"/>
<sequence>DEEVSRESSELEQQREGLLRELEEAEQEGRKIKSRLDARIGELIPSTDEDT</sequence>
<evidence type="ECO:0000313" key="2">
    <source>
        <dbReference type="EMBL" id="EER06624.1"/>
    </source>
</evidence>
<feature type="region of interest" description="Disordered" evidence="1">
    <location>
        <begin position="1"/>
        <end position="31"/>
    </location>
</feature>
<feature type="non-terminal residue" evidence="2">
    <location>
        <position position="1"/>
    </location>
</feature>
<protein>
    <submittedName>
        <fullName evidence="2">Uncharacterized protein</fullName>
    </submittedName>
</protein>
<proteinExistence type="predicted"/>
<dbReference type="InParanoid" id="C5L9G9"/>
<name>C5L9G9_PERM5</name>
<dbReference type="EMBL" id="GG680455">
    <property type="protein sequence ID" value="EER06624.1"/>
    <property type="molecule type" value="Genomic_DNA"/>
</dbReference>
<evidence type="ECO:0000313" key="3">
    <source>
        <dbReference type="Proteomes" id="UP000007800"/>
    </source>
</evidence>
<accession>C5L9G9</accession>
<dbReference type="GeneID" id="9056139"/>